<keyword evidence="3" id="KW-0288">FMN</keyword>
<keyword evidence="2 3" id="KW-0456">Lyase</keyword>
<dbReference type="Gene3D" id="3.40.50.10300">
    <property type="entry name" value="CoaB-like"/>
    <property type="match status" value="1"/>
</dbReference>
<keyword evidence="3" id="KW-0479">Metal-binding</keyword>
<proteinExistence type="inferred from homology"/>
<dbReference type="SUPFAM" id="SSF102645">
    <property type="entry name" value="CoaB-like"/>
    <property type="match status" value="1"/>
</dbReference>
<evidence type="ECO:0000313" key="7">
    <source>
        <dbReference type="Proteomes" id="UP001596060"/>
    </source>
</evidence>
<keyword evidence="7" id="KW-1185">Reference proteome</keyword>
<reference evidence="7" key="1">
    <citation type="journal article" date="2019" name="Int. J. Syst. Evol. Microbiol.">
        <title>The Global Catalogue of Microorganisms (GCM) 10K type strain sequencing project: providing services to taxonomists for standard genome sequencing and annotation.</title>
        <authorList>
            <consortium name="The Broad Institute Genomics Platform"/>
            <consortium name="The Broad Institute Genome Sequencing Center for Infectious Disease"/>
            <person name="Wu L."/>
            <person name="Ma J."/>
        </authorList>
    </citation>
    <scope>NUCLEOTIDE SEQUENCE [LARGE SCALE GENOMIC DNA]</scope>
    <source>
        <strain evidence="7">CCUG 43117</strain>
    </source>
</reference>
<feature type="binding site" evidence="3">
    <location>
        <position position="302"/>
    </location>
    <ligand>
        <name>CTP</name>
        <dbReference type="ChEBI" id="CHEBI:37563"/>
    </ligand>
</feature>
<organism evidence="6 7">
    <name type="scientific">Bosea massiliensis</name>
    <dbReference type="NCBI Taxonomy" id="151419"/>
    <lineage>
        <taxon>Bacteria</taxon>
        <taxon>Pseudomonadati</taxon>
        <taxon>Pseudomonadota</taxon>
        <taxon>Alphaproteobacteria</taxon>
        <taxon>Hyphomicrobiales</taxon>
        <taxon>Boseaceae</taxon>
        <taxon>Bosea</taxon>
    </lineage>
</organism>
<dbReference type="SUPFAM" id="SSF52507">
    <property type="entry name" value="Homo-oligomeric flavin-containing Cys decarboxylases, HFCD"/>
    <property type="match status" value="1"/>
</dbReference>
<evidence type="ECO:0000259" key="4">
    <source>
        <dbReference type="Pfam" id="PF02441"/>
    </source>
</evidence>
<comment type="caution">
    <text evidence="3">Lacks conserved residue(s) required for the propagation of feature annotation.</text>
</comment>
<dbReference type="EC" id="4.1.1.36" evidence="3"/>
<comment type="caution">
    <text evidence="6">The sequence shown here is derived from an EMBL/GenBank/DDBJ whole genome shotgun (WGS) entry which is preliminary data.</text>
</comment>
<comment type="similarity">
    <text evidence="3">In the C-terminal section; belongs to the PPC synthetase family.</text>
</comment>
<dbReference type="Pfam" id="PF04127">
    <property type="entry name" value="DFP"/>
    <property type="match status" value="1"/>
</dbReference>
<dbReference type="PANTHER" id="PTHR14359:SF6">
    <property type="entry name" value="PHOSPHOPANTOTHENOYLCYSTEINE DECARBOXYLASE"/>
    <property type="match status" value="1"/>
</dbReference>
<dbReference type="Pfam" id="PF02441">
    <property type="entry name" value="Flavoprotein"/>
    <property type="match status" value="1"/>
</dbReference>
<sequence length="427" mass="44033">MSALSASRSILLIIGGGIAAYKCLELIRRLKDRGIAARCILTKAGQEFVTPLAVSSLAGERCFTDLFSLTDEADIGHIALSRSTDLLVVAPATADLIAKMANGLANDLASTALLATDKRVLIAPAMNPRMWQHPATRRNMAQLEKDGVLVVGPNSGAMAERGESGPGRMAEPPEIIAAIELALAGEAANPQRAIGFLGRLPSAADTPGPLAGQHVLVTSGPTHEAIDPVRYIANRSSGKQGHAIAAAAAAAGARVTLVSGPVALPDPEGVETVHVESARDMLAAVEAALPAQIAIFTAAVADWRVATEAPEKMKKDGGALPPLALVENPDILATIARRTDGRPDLVIGFAAETENVVAHAQAKLARKGCDLIVANDVGGTGVMGGDANTVHLVTPEGVESWPTLAKSEVATRLVGHLARLAPKRPAA</sequence>
<feature type="domain" description="Flavoprotein" evidence="4">
    <location>
        <begin position="9"/>
        <end position="179"/>
    </location>
</feature>
<dbReference type="EC" id="6.3.2.5" evidence="3"/>
<evidence type="ECO:0000256" key="2">
    <source>
        <dbReference type="ARBA" id="ARBA00023239"/>
    </source>
</evidence>
<feature type="binding site" evidence="3">
    <location>
        <position position="367"/>
    </location>
    <ligand>
        <name>CTP</name>
        <dbReference type="ChEBI" id="CHEBI:37563"/>
    </ligand>
</feature>
<comment type="cofactor">
    <cofactor evidence="3">
        <name>FMN</name>
        <dbReference type="ChEBI" id="CHEBI:58210"/>
    </cofactor>
    <text evidence="3">Binds 1 FMN per subunit.</text>
</comment>
<dbReference type="InterPro" id="IPR007085">
    <property type="entry name" value="DNA/pantothenate-metab_flavo_C"/>
</dbReference>
<evidence type="ECO:0000313" key="6">
    <source>
        <dbReference type="EMBL" id="MFC5506932.1"/>
    </source>
</evidence>
<evidence type="ECO:0000256" key="1">
    <source>
        <dbReference type="ARBA" id="ARBA00022793"/>
    </source>
</evidence>
<comment type="catalytic activity">
    <reaction evidence="3">
        <text>(R)-4'-phosphopantothenate + L-cysteine + CTP = N-[(R)-4-phosphopantothenoyl]-L-cysteine + CMP + diphosphate + H(+)</text>
        <dbReference type="Rhea" id="RHEA:19397"/>
        <dbReference type="ChEBI" id="CHEBI:10986"/>
        <dbReference type="ChEBI" id="CHEBI:15378"/>
        <dbReference type="ChEBI" id="CHEBI:33019"/>
        <dbReference type="ChEBI" id="CHEBI:35235"/>
        <dbReference type="ChEBI" id="CHEBI:37563"/>
        <dbReference type="ChEBI" id="CHEBI:59458"/>
        <dbReference type="ChEBI" id="CHEBI:60377"/>
        <dbReference type="EC" id="6.3.2.5"/>
    </reaction>
</comment>
<dbReference type="InterPro" id="IPR035929">
    <property type="entry name" value="CoaB-like_sf"/>
</dbReference>
<gene>
    <name evidence="3" type="primary">coaBC</name>
    <name evidence="6" type="ORF">ACFPN9_16905</name>
</gene>
<comment type="similarity">
    <text evidence="3">In the N-terminal section; belongs to the HFCD (homo-oligomeric flavin containing Cys decarboxylase) superfamily.</text>
</comment>
<keyword evidence="3" id="KW-0511">Multifunctional enzyme</keyword>
<keyword evidence="3" id="KW-0460">Magnesium</keyword>
<feature type="binding site" evidence="3">
    <location>
        <position position="349"/>
    </location>
    <ligand>
        <name>CTP</name>
        <dbReference type="ChEBI" id="CHEBI:37563"/>
    </ligand>
</feature>
<feature type="region of interest" description="Phosphopantothenoylcysteine decarboxylase" evidence="3">
    <location>
        <begin position="1"/>
        <end position="214"/>
    </location>
</feature>
<feature type="domain" description="DNA/pantothenate metabolism flavoprotein C-terminal" evidence="5">
    <location>
        <begin position="210"/>
        <end position="418"/>
    </location>
</feature>
<dbReference type="Gene3D" id="3.40.50.1950">
    <property type="entry name" value="Flavin prenyltransferase-like"/>
    <property type="match status" value="1"/>
</dbReference>
<comment type="cofactor">
    <cofactor evidence="3">
        <name>Mg(2+)</name>
        <dbReference type="ChEBI" id="CHEBI:18420"/>
    </cofactor>
</comment>
<protein>
    <recommendedName>
        <fullName evidence="3">Coenzyme A biosynthesis bifunctional protein CoaBC</fullName>
    </recommendedName>
    <alternativeName>
        <fullName evidence="3">DNA/pantothenate metabolism flavoprotein</fullName>
    </alternativeName>
    <alternativeName>
        <fullName evidence="3">Phosphopantothenoylcysteine synthetase/decarboxylase</fullName>
        <shortName evidence="3">PPCS-PPCDC</shortName>
    </alternativeName>
    <domain>
        <recommendedName>
            <fullName evidence="3">Phosphopantothenoylcysteine decarboxylase</fullName>
            <shortName evidence="3">PPC decarboxylase</shortName>
            <shortName evidence="3">PPC-DC</shortName>
            <ecNumber evidence="3">4.1.1.36</ecNumber>
        </recommendedName>
        <alternativeName>
            <fullName evidence="3">CoaC</fullName>
        </alternativeName>
    </domain>
    <domain>
        <recommendedName>
            <fullName evidence="3">Phosphopantothenate--cysteine ligase</fullName>
            <ecNumber evidence="3">6.3.2.5</ecNumber>
        </recommendedName>
        <alternativeName>
            <fullName evidence="3">CoaB</fullName>
        </alternativeName>
        <alternativeName>
            <fullName evidence="3">Phosphopantothenoylcysteine synthetase</fullName>
            <shortName evidence="3">PPC synthetase</shortName>
            <shortName evidence="3">PPC-S</shortName>
        </alternativeName>
    </domain>
</protein>
<comment type="pathway">
    <text evidence="3">Cofactor biosynthesis; coenzyme A biosynthesis; CoA from (R)-pantothenate: step 2/5.</text>
</comment>
<dbReference type="InterPro" id="IPR005252">
    <property type="entry name" value="CoaBC"/>
</dbReference>
<dbReference type="InterPro" id="IPR003382">
    <property type="entry name" value="Flavoprotein"/>
</dbReference>
<dbReference type="InterPro" id="IPR036551">
    <property type="entry name" value="Flavin_trans-like"/>
</dbReference>
<keyword evidence="3" id="KW-0285">Flavoprotein</keyword>
<accession>A0ABW0P681</accession>
<dbReference type="RefSeq" id="WP_377817275.1">
    <property type="nucleotide sequence ID" value="NZ_JBHSLU010000051.1"/>
</dbReference>
<comment type="function">
    <text evidence="3">Catalyzes two sequential steps in the biosynthesis of coenzyme A. In the first step cysteine is conjugated to 4'-phosphopantothenate to form 4-phosphopantothenoylcysteine. In the second step the latter compound is decarboxylated to form 4'-phosphopantotheine.</text>
</comment>
<feature type="binding site" evidence="3">
    <location>
        <begin position="329"/>
        <end position="332"/>
    </location>
    <ligand>
        <name>CTP</name>
        <dbReference type="ChEBI" id="CHEBI:37563"/>
    </ligand>
</feature>
<feature type="region of interest" description="Phosphopantothenate--cysteine ligase" evidence="3">
    <location>
        <begin position="215"/>
        <end position="427"/>
    </location>
</feature>
<dbReference type="HAMAP" id="MF_02225">
    <property type="entry name" value="CoaBC"/>
    <property type="match status" value="1"/>
</dbReference>
<evidence type="ECO:0000259" key="5">
    <source>
        <dbReference type="Pfam" id="PF04127"/>
    </source>
</evidence>
<keyword evidence="1 3" id="KW-0210">Decarboxylase</keyword>
<comment type="catalytic activity">
    <reaction evidence="3">
        <text>N-[(R)-4-phosphopantothenoyl]-L-cysteine + H(+) = (R)-4'-phosphopantetheine + CO2</text>
        <dbReference type="Rhea" id="RHEA:16793"/>
        <dbReference type="ChEBI" id="CHEBI:15378"/>
        <dbReference type="ChEBI" id="CHEBI:16526"/>
        <dbReference type="ChEBI" id="CHEBI:59458"/>
        <dbReference type="ChEBI" id="CHEBI:61723"/>
        <dbReference type="EC" id="4.1.1.36"/>
    </reaction>
</comment>
<dbReference type="EMBL" id="JBHSLU010000051">
    <property type="protein sequence ID" value="MFC5506932.1"/>
    <property type="molecule type" value="Genomic_DNA"/>
</dbReference>
<evidence type="ECO:0000256" key="3">
    <source>
        <dbReference type="HAMAP-Rule" id="MF_02225"/>
    </source>
</evidence>
<name>A0ABW0P681_9HYPH</name>
<comment type="pathway">
    <text evidence="3">Cofactor biosynthesis; coenzyme A biosynthesis; CoA from (R)-pantothenate: step 3/5.</text>
</comment>
<dbReference type="PANTHER" id="PTHR14359">
    <property type="entry name" value="HOMO-OLIGOMERIC FLAVIN CONTAINING CYS DECARBOXYLASE FAMILY"/>
    <property type="match status" value="1"/>
</dbReference>
<keyword evidence="3" id="KW-0436">Ligase</keyword>
<feature type="binding site" evidence="3">
    <location>
        <position position="363"/>
    </location>
    <ligand>
        <name>CTP</name>
        <dbReference type="ChEBI" id="CHEBI:37563"/>
    </ligand>
</feature>
<feature type="binding site" evidence="3">
    <location>
        <position position="312"/>
    </location>
    <ligand>
        <name>CTP</name>
        <dbReference type="ChEBI" id="CHEBI:37563"/>
    </ligand>
</feature>
<dbReference type="Proteomes" id="UP001596060">
    <property type="component" value="Unassembled WGS sequence"/>
</dbReference>